<evidence type="ECO:0000313" key="8">
    <source>
        <dbReference type="Proteomes" id="UP001201549"/>
    </source>
</evidence>
<reference evidence="8" key="2">
    <citation type="submission" date="2023-07" db="EMBL/GenBank/DDBJ databases">
        <title>Shewanella mangrovi sp. nov., an acetaldehyde- degrading bacterium isolated from mangrove sediment.</title>
        <authorList>
            <person name="Liu Y."/>
        </authorList>
    </citation>
    <scope>NUCLEOTIDE SEQUENCE [LARGE SCALE GENOMIC DNA]</scope>
    <source>
        <strain evidence="8">C32</strain>
    </source>
</reference>
<dbReference type="InterPro" id="IPR007156">
    <property type="entry name" value="MamQ_LemA"/>
</dbReference>
<keyword evidence="3 6" id="KW-0812">Transmembrane</keyword>
<dbReference type="SUPFAM" id="SSF140478">
    <property type="entry name" value="LemA-like"/>
    <property type="match status" value="1"/>
</dbReference>
<evidence type="ECO:0000256" key="5">
    <source>
        <dbReference type="ARBA" id="ARBA00023136"/>
    </source>
</evidence>
<comment type="similarity">
    <text evidence="2">Belongs to the LemA family.</text>
</comment>
<comment type="subcellular location">
    <subcellularLocation>
        <location evidence="1">Membrane</location>
        <topology evidence="1">Single-pass membrane protein</topology>
    </subcellularLocation>
</comment>
<gene>
    <name evidence="7" type="ORF">L9G74_04105</name>
</gene>
<reference evidence="7 8" key="1">
    <citation type="submission" date="2022-02" db="EMBL/GenBank/DDBJ databases">
        <authorList>
            <person name="Zhuang L."/>
        </authorList>
    </citation>
    <scope>NUCLEOTIDE SEQUENCE [LARGE SCALE GENOMIC DNA]</scope>
    <source>
        <strain evidence="7 8">C32</strain>
    </source>
</reference>
<evidence type="ECO:0000256" key="6">
    <source>
        <dbReference type="SAM" id="Phobius"/>
    </source>
</evidence>
<dbReference type="InterPro" id="IPR023353">
    <property type="entry name" value="LemA-like_dom_sf"/>
</dbReference>
<evidence type="ECO:0000313" key="7">
    <source>
        <dbReference type="EMBL" id="MCS4555609.1"/>
    </source>
</evidence>
<feature type="transmembrane region" description="Helical" evidence="6">
    <location>
        <begin position="6"/>
        <end position="26"/>
    </location>
</feature>
<name>A0ABT2FH22_9GAMM</name>
<dbReference type="PANTHER" id="PTHR34478">
    <property type="entry name" value="PROTEIN LEMA"/>
    <property type="match status" value="1"/>
</dbReference>
<keyword evidence="8" id="KW-1185">Reference proteome</keyword>
<dbReference type="EMBL" id="JAKOGG010000002">
    <property type="protein sequence ID" value="MCS4555609.1"/>
    <property type="molecule type" value="Genomic_DNA"/>
</dbReference>
<protein>
    <submittedName>
        <fullName evidence="7">LemA family protein</fullName>
    </submittedName>
</protein>
<dbReference type="RefSeq" id="WP_238895003.1">
    <property type="nucleotide sequence ID" value="NZ_JAKOGG010000002.1"/>
</dbReference>
<evidence type="ECO:0000256" key="3">
    <source>
        <dbReference type="ARBA" id="ARBA00022692"/>
    </source>
</evidence>
<sequence>MSPTLLIVIIVCVVIAAIILIHNAIIGRFNAVQRAWSDVIAQERQKNKILPALEEVAAKYASHEKQLLEKVTELRQSLTQLSADTIDVKTLSQTESHMGALLKGLTLTVEAYPDLKASETYLKLMREITEQQDNIGAAIRIFNRNVEQFNNGIQIFPNSIVNSMFTHKHTLQVFDDSEAAAGFEYKPNF</sequence>
<evidence type="ECO:0000256" key="1">
    <source>
        <dbReference type="ARBA" id="ARBA00004167"/>
    </source>
</evidence>
<comment type="caution">
    <text evidence="7">The sequence shown here is derived from an EMBL/GenBank/DDBJ whole genome shotgun (WGS) entry which is preliminary data.</text>
</comment>
<organism evidence="7 8">
    <name type="scientific">Shewanella electrica</name>
    <dbReference type="NCBI Taxonomy" id="515560"/>
    <lineage>
        <taxon>Bacteria</taxon>
        <taxon>Pseudomonadati</taxon>
        <taxon>Pseudomonadota</taxon>
        <taxon>Gammaproteobacteria</taxon>
        <taxon>Alteromonadales</taxon>
        <taxon>Shewanellaceae</taxon>
        <taxon>Shewanella</taxon>
    </lineage>
</organism>
<evidence type="ECO:0000256" key="4">
    <source>
        <dbReference type="ARBA" id="ARBA00022989"/>
    </source>
</evidence>
<dbReference type="Gene3D" id="1.20.1440.20">
    <property type="entry name" value="LemA-like domain"/>
    <property type="match status" value="1"/>
</dbReference>
<keyword evidence="4 6" id="KW-1133">Transmembrane helix</keyword>
<dbReference type="PANTHER" id="PTHR34478:SF1">
    <property type="entry name" value="PROTEIN LEMA"/>
    <property type="match status" value="1"/>
</dbReference>
<proteinExistence type="inferred from homology"/>
<accession>A0ABT2FH22</accession>
<dbReference type="Pfam" id="PF04011">
    <property type="entry name" value="LemA"/>
    <property type="match status" value="1"/>
</dbReference>
<keyword evidence="5 6" id="KW-0472">Membrane</keyword>
<dbReference type="Proteomes" id="UP001201549">
    <property type="component" value="Unassembled WGS sequence"/>
</dbReference>
<evidence type="ECO:0000256" key="2">
    <source>
        <dbReference type="ARBA" id="ARBA00008854"/>
    </source>
</evidence>